<dbReference type="GO" id="GO:0005634">
    <property type="term" value="C:nucleus"/>
    <property type="evidence" value="ECO:0007669"/>
    <property type="project" value="UniProtKB-SubCell"/>
</dbReference>
<evidence type="ECO:0000256" key="1">
    <source>
        <dbReference type="ARBA" id="ARBA00004123"/>
    </source>
</evidence>
<organism evidence="6 7">
    <name type="scientific">Fusarium austroafricanum</name>
    <dbReference type="NCBI Taxonomy" id="2364996"/>
    <lineage>
        <taxon>Eukaryota</taxon>
        <taxon>Fungi</taxon>
        <taxon>Dikarya</taxon>
        <taxon>Ascomycota</taxon>
        <taxon>Pezizomycotina</taxon>
        <taxon>Sordariomycetes</taxon>
        <taxon>Hypocreomycetidae</taxon>
        <taxon>Hypocreales</taxon>
        <taxon>Nectriaceae</taxon>
        <taxon>Fusarium</taxon>
        <taxon>Fusarium concolor species complex</taxon>
    </lineage>
</organism>
<dbReference type="Pfam" id="PF18806">
    <property type="entry name" value="Importin_rep_3"/>
    <property type="match status" value="1"/>
</dbReference>
<keyword evidence="3" id="KW-0813">Transport</keyword>
<evidence type="ECO:0008006" key="8">
    <source>
        <dbReference type="Google" id="ProtNLM"/>
    </source>
</evidence>
<dbReference type="EMBL" id="JAADJG010000244">
    <property type="protein sequence ID" value="KAF4450596.1"/>
    <property type="molecule type" value="Genomic_DNA"/>
</dbReference>
<dbReference type="InterPro" id="IPR040520">
    <property type="entry name" value="Importin_rep_3"/>
</dbReference>
<keyword evidence="5" id="KW-0539">Nucleus</keyword>
<dbReference type="InterPro" id="IPR057942">
    <property type="entry name" value="TPR_TNPO3_IPO13_3rd"/>
</dbReference>
<dbReference type="InterPro" id="IPR051345">
    <property type="entry name" value="Importin_beta-like_NTR"/>
</dbReference>
<dbReference type="PANTHER" id="PTHR12363:SF33">
    <property type="entry name" value="IMPORTIN-13"/>
    <property type="match status" value="1"/>
</dbReference>
<dbReference type="GO" id="GO:0006606">
    <property type="term" value="P:protein import into nucleus"/>
    <property type="evidence" value="ECO:0007669"/>
    <property type="project" value="TreeGrafter"/>
</dbReference>
<sequence length="1002" mass="110619">MAGSISIPEVESLILSLYQPNISPEFIAQTQASLSQLQGSPEAWDLAGHLLGRPAQEVKFFGALTIVIKLNNESSSLSPDNAAELLLLLIGHYLETLRSGSSPLVVRKLASALATFFLNFHQVWRRFVHHLVLCLISGQPCPPSALDDAPDAPSLIERMEPSQSQAALWVLTNILDEVAKVNLNAAQNFDVYYAIVDNVSDAVALMNRSMSPQTTTEAAHKDAIKCLQSWVWLAQKSSTKIKAKELSEPVEPLITTVIASLTVDNLYTVSVGLMEELLSKCLMFLTNTHLDELAQLFDSPWSQHRYQELVQGDFEFESVQFGQMLLAFGEARIEKLMQSNESQSQKLLSNLCGLLASRGYIIEEDKIFVPALEFWLTYAETLSDLMYSDRIPDHTWVSRARAHLLQAVSNAWQKITYPPAEEFSSWDSAERINFHDARKDVVDLLQSAFTLVGSYLVTTFGNLLLKALSESSWLQLEASAFCLGGLADCVAEDDSSDEALAVVFKSSLFTTVRSGQAEIPPKVQQTCVSLIARYTEYFERNVSELQPALNFIFGVVGEHAMANAAAKSILRLCGSCRGYLHTEAHGFLNEYRKLVIGRRLDCAASEKVVGGIASVIQAMPDTNQKYVACTRLLEFVQIDAQRSLDLLESLDGDPLCAVYTCSYAAPDESPALHTALKALRCLASIGKGLQAPAELSVDLESGRTNTRVLDAQLPQLQESIMSIMSQIQQAFNTSGEVIELICSILRSGFSEAEPGPFVLPPQSVAQYLTNQCLQTSRVGLLVKTACSFLSSLEHDGLENQQVILNSVLLWVIGLLKQLQTPDADPELTQNGIDFVTRLLNKSPATLLRLQPSDAAEFFFHFTLQVLDGKEPLPKASAAEFWATFVSIRYESQELNNIVQQAMQMLGPLLSQTLARNLGGNASRSELDKLSEPLKKLVSRYPMAKSWLESGLSHETFPSTKVTPQDKSMFLKKVISLRGNRTTNQVVKEFWQSSRGSNFAYAS</sequence>
<keyword evidence="7" id="KW-1185">Reference proteome</keyword>
<evidence type="ECO:0000256" key="2">
    <source>
        <dbReference type="ARBA" id="ARBA00007991"/>
    </source>
</evidence>
<keyword evidence="4" id="KW-0653">Protein transport</keyword>
<evidence type="ECO:0000256" key="3">
    <source>
        <dbReference type="ARBA" id="ARBA00022448"/>
    </source>
</evidence>
<gene>
    <name evidence="6" type="ORF">F53441_6257</name>
</gene>
<dbReference type="AlphaFoldDB" id="A0A8H4KIW6"/>
<evidence type="ECO:0000256" key="5">
    <source>
        <dbReference type="ARBA" id="ARBA00023242"/>
    </source>
</evidence>
<dbReference type="Pfam" id="PF24140">
    <property type="entry name" value="TPR_TNPO3_IPO13_3rd"/>
    <property type="match status" value="1"/>
</dbReference>
<dbReference type="InterPro" id="IPR016024">
    <property type="entry name" value="ARM-type_fold"/>
</dbReference>
<comment type="caution">
    <text evidence="6">The sequence shown here is derived from an EMBL/GenBank/DDBJ whole genome shotgun (WGS) entry which is preliminary data.</text>
</comment>
<comment type="similarity">
    <text evidence="2">Belongs to the importin beta family.</text>
</comment>
<dbReference type="SUPFAM" id="SSF48371">
    <property type="entry name" value="ARM repeat"/>
    <property type="match status" value="1"/>
</dbReference>
<accession>A0A8H4KIW6</accession>
<name>A0A8H4KIW6_9HYPO</name>
<evidence type="ECO:0000313" key="7">
    <source>
        <dbReference type="Proteomes" id="UP000605986"/>
    </source>
</evidence>
<evidence type="ECO:0000313" key="6">
    <source>
        <dbReference type="EMBL" id="KAF4450596.1"/>
    </source>
</evidence>
<dbReference type="Gene3D" id="1.25.10.10">
    <property type="entry name" value="Leucine-rich Repeat Variant"/>
    <property type="match status" value="1"/>
</dbReference>
<dbReference type="PANTHER" id="PTHR12363">
    <property type="entry name" value="TRANSPORTIN 3 AND IMPORTIN 13"/>
    <property type="match status" value="1"/>
</dbReference>
<dbReference type="GO" id="GO:0005737">
    <property type="term" value="C:cytoplasm"/>
    <property type="evidence" value="ECO:0007669"/>
    <property type="project" value="TreeGrafter"/>
</dbReference>
<dbReference type="Proteomes" id="UP000605986">
    <property type="component" value="Unassembled WGS sequence"/>
</dbReference>
<dbReference type="InterPro" id="IPR011989">
    <property type="entry name" value="ARM-like"/>
</dbReference>
<proteinExistence type="inferred from homology"/>
<dbReference type="OrthoDB" id="2016913at2759"/>
<comment type="subcellular location">
    <subcellularLocation>
        <location evidence="1">Nucleus</location>
    </subcellularLocation>
</comment>
<protein>
    <recommendedName>
        <fullName evidence="8">Exportin-1/Importin-beta-like domain-containing protein</fullName>
    </recommendedName>
</protein>
<reference evidence="6" key="1">
    <citation type="submission" date="2020-01" db="EMBL/GenBank/DDBJ databases">
        <title>Identification and distribution of gene clusters putatively required for synthesis of sphingolipid metabolism inhibitors in phylogenetically diverse species of the filamentous fungus Fusarium.</title>
        <authorList>
            <person name="Kim H.-S."/>
            <person name="Busman M."/>
            <person name="Brown D.W."/>
            <person name="Divon H."/>
            <person name="Uhlig S."/>
            <person name="Proctor R.H."/>
        </authorList>
    </citation>
    <scope>NUCLEOTIDE SEQUENCE</scope>
    <source>
        <strain evidence="6">NRRL 53441</strain>
    </source>
</reference>
<evidence type="ECO:0000256" key="4">
    <source>
        <dbReference type="ARBA" id="ARBA00022927"/>
    </source>
</evidence>